<dbReference type="SUPFAM" id="SSF53955">
    <property type="entry name" value="Lysozyme-like"/>
    <property type="match status" value="1"/>
</dbReference>
<accession>A0A7U4RQC7</accession>
<organism evidence="2 3">
    <name type="scientific">Sulfurovum lithotrophicum</name>
    <dbReference type="NCBI Taxonomy" id="206403"/>
    <lineage>
        <taxon>Bacteria</taxon>
        <taxon>Pseudomonadati</taxon>
        <taxon>Campylobacterota</taxon>
        <taxon>Epsilonproteobacteria</taxon>
        <taxon>Campylobacterales</taxon>
        <taxon>Sulfurovaceae</taxon>
        <taxon>Sulfurovum</taxon>
    </lineage>
</organism>
<evidence type="ECO:0000313" key="3">
    <source>
        <dbReference type="Proteomes" id="UP000034444"/>
    </source>
</evidence>
<sequence length="168" mass="19677">MRKYLVMITGSLLAIGLQGCGEPSLEKIKTKIVKVETPHGEYTTVNKSSGAYGKYQIMPKTAKHYTRKLNIPHREWKKPENQDKIFTALLEDNINNLKKYGFKPDAFTVYGCHQQGATGFVCIMTNKNLSNKAYMRLRRNLPKKYRNVNKNELRETWIEYWKNRMREV</sequence>
<dbReference type="Proteomes" id="UP000034444">
    <property type="component" value="Chromosome"/>
</dbReference>
<name>A0A7U4RQC7_9BACT</name>
<reference evidence="2 3" key="1">
    <citation type="submission" date="2015-04" db="EMBL/GenBank/DDBJ databases">
        <title>Complete genome sequence of Sulfurovum lithotrophicum ATCC BAA-797T.</title>
        <authorList>
            <person name="Ahn J."/>
            <person name="Park G."/>
            <person name="Jeon W."/>
            <person name="Jang Y."/>
            <person name="Jang M."/>
            <person name="Lee H."/>
            <person name="Lee H."/>
        </authorList>
    </citation>
    <scope>NUCLEOTIDE SEQUENCE [LARGE SCALE GENOMIC DNA]</scope>
    <source>
        <strain evidence="3">ATCC BAA-797 / 42BKT</strain>
    </source>
</reference>
<feature type="domain" description="Transglycosylase SLT" evidence="1">
    <location>
        <begin position="44"/>
        <end position="99"/>
    </location>
</feature>
<keyword evidence="3" id="KW-1185">Reference proteome</keyword>
<dbReference type="Pfam" id="PF01464">
    <property type="entry name" value="SLT"/>
    <property type="match status" value="1"/>
</dbReference>
<gene>
    <name evidence="2" type="ORF">YH65_03815</name>
</gene>
<dbReference type="OrthoDB" id="5372719at2"/>
<dbReference type="InterPro" id="IPR008258">
    <property type="entry name" value="Transglycosylase_SLT_dom_1"/>
</dbReference>
<evidence type="ECO:0000259" key="1">
    <source>
        <dbReference type="Pfam" id="PF01464"/>
    </source>
</evidence>
<evidence type="ECO:0000313" key="2">
    <source>
        <dbReference type="EMBL" id="AKF24611.1"/>
    </source>
</evidence>
<dbReference type="EMBL" id="CP011308">
    <property type="protein sequence ID" value="AKF24611.1"/>
    <property type="molecule type" value="Genomic_DNA"/>
</dbReference>
<proteinExistence type="predicted"/>
<dbReference type="InterPro" id="IPR023346">
    <property type="entry name" value="Lysozyme-like_dom_sf"/>
</dbReference>
<dbReference type="KEGG" id="slh:YH65_03815"/>
<reference evidence="3" key="2">
    <citation type="journal article" date="2017" name="Stand. Genomic Sci.">
        <title>Complete genome sequence of the sulfur-oxidizing chemolithoautotrophic Sulfurovum lithotrophicum 42BKTT.</title>
        <authorList>
            <person name="Jeon W."/>
            <person name="Priscilla L."/>
            <person name="Park G."/>
            <person name="Lee H."/>
            <person name="Lee N."/>
            <person name="Lee D."/>
            <person name="Kwon H."/>
            <person name="Ahn I."/>
            <person name="Lee C."/>
            <person name="Lee H."/>
            <person name="Ahn J."/>
        </authorList>
    </citation>
    <scope>NUCLEOTIDE SEQUENCE [LARGE SCALE GENOMIC DNA]</scope>
    <source>
        <strain evidence="3">ATCC BAA-797 / 42BKT</strain>
    </source>
</reference>
<dbReference type="PROSITE" id="PS51257">
    <property type="entry name" value="PROKAR_LIPOPROTEIN"/>
    <property type="match status" value="1"/>
</dbReference>
<dbReference type="AlphaFoldDB" id="A0A7U4RQC7"/>
<dbReference type="Gene3D" id="1.10.530.10">
    <property type="match status" value="1"/>
</dbReference>
<protein>
    <recommendedName>
        <fullName evidence="1">Transglycosylase SLT domain-containing protein</fullName>
    </recommendedName>
</protein>